<dbReference type="FunFam" id="1.10.8.60:FF:000013">
    <property type="entry name" value="DNA polymerase III subunit gamma/tau"/>
    <property type="match status" value="1"/>
</dbReference>
<keyword evidence="4" id="KW-0862">Zinc</keyword>
<sequence length="580" mass="62617">MYLSLYRKYRPSRFSEISGQRGVVEALVGSLRSGRIPHAFLFSGPRGCGKTSAARLLAKRLNCASPAEDGESCGTCVNCEAIQRGGHLDVVEIDGASNRGIEEIRSLKDQVALAPFQAPNKVYIIDEVHMLTEAAFNALLKTLEEPPSRVYFVLATTEPQKVPVTIRSRCVHFPFQRISTEDIKDRISHVVQMEGIEAEDQALWELARSADGALRDALSLLEQAISVGGGMVTTAAMEGILGGFSRESLQRWVRQLREDPPGAFQGLAQIVRGGSNLERISEGLFLLFRDLLFVGRWGEGVLSALGISSSEGAFLLSEAPNWDLGVLEVLCATLSELMPRTRQGMRSDVFVGLLQCGIDGALGRAGSSPPASRAPKAGHEAHRSAMTAPQTVVVAQTEGKPGQIDPSIAVEDKPDTPSEPSLAGSETPKGRPLDGGERFSVFQHLADVNAAVACVAAHCRILVGEEGVHVSVPEDPLISSILSQWRSMDMILDAVRSTLGLPPGELPPGVCEEDPPKEDKDLPSGRWCRMAEPDREGGGDSPGYNDGIREALSWLDGEVLYVRSQGDVGEEEDQQEDYEE</sequence>
<name>D1B9W0_THEAS</name>
<keyword evidence="8" id="KW-0235">DNA replication</keyword>
<evidence type="ECO:0000256" key="2">
    <source>
        <dbReference type="ARBA" id="ARBA00022723"/>
    </source>
</evidence>
<dbReference type="InterPro" id="IPR045085">
    <property type="entry name" value="HLD_clamp_pol_III_gamma_tau"/>
</dbReference>
<dbReference type="CDD" id="cd18137">
    <property type="entry name" value="HLD_clamp_pol_III_gamma_tau"/>
    <property type="match status" value="1"/>
</dbReference>
<protein>
    <recommendedName>
        <fullName evidence="8">DNA polymerase III subunit gamma/tau</fullName>
        <ecNumber evidence="8">2.7.7.7</ecNumber>
    </recommendedName>
</protein>
<dbReference type="NCBIfam" id="TIGR02397">
    <property type="entry name" value="dnaX_nterm"/>
    <property type="match status" value="1"/>
</dbReference>
<keyword evidence="8 11" id="KW-0808">Transferase</keyword>
<evidence type="ECO:0000313" key="11">
    <source>
        <dbReference type="EMBL" id="ACZ19063.1"/>
    </source>
</evidence>
<keyword evidence="5 8" id="KW-0067">ATP-binding</keyword>
<dbReference type="Gene3D" id="3.40.50.300">
    <property type="entry name" value="P-loop containing nucleotide triphosphate hydrolases"/>
    <property type="match status" value="1"/>
</dbReference>
<accession>D1B9W0</accession>
<dbReference type="KEGG" id="tai:Taci_0830"/>
<dbReference type="OrthoDB" id="9810148at2"/>
<organism evidence="11 12">
    <name type="scientific">Thermanaerovibrio acidaminovorans (strain ATCC 49978 / DSM 6589 / Su883)</name>
    <name type="common">Selenomonas acidaminovorans</name>
    <dbReference type="NCBI Taxonomy" id="525903"/>
    <lineage>
        <taxon>Bacteria</taxon>
        <taxon>Thermotogati</taxon>
        <taxon>Synergistota</taxon>
        <taxon>Synergistia</taxon>
        <taxon>Synergistales</taxon>
        <taxon>Synergistaceae</taxon>
        <taxon>Thermanaerovibrio</taxon>
    </lineage>
</organism>
<comment type="subunit">
    <text evidence="8">DNA polymerase III contains a core (composed of alpha, epsilon and theta chains) that associates with a tau subunit. This core dimerizes to form the POLIII' complex. PolIII' associates with the gamma complex (composed of gamma, delta, delta', psi and chi chains) and with the beta chain to form the complete DNA polymerase III complex.</text>
</comment>
<dbReference type="PRINTS" id="PR00300">
    <property type="entry name" value="CLPPROTEASEA"/>
</dbReference>
<dbReference type="Proteomes" id="UP000002030">
    <property type="component" value="Chromosome"/>
</dbReference>
<dbReference type="HOGENOM" id="CLU_006229_3_5_0"/>
<dbReference type="Pfam" id="PF22608">
    <property type="entry name" value="DNAX_ATPase_lid"/>
    <property type="match status" value="1"/>
</dbReference>
<dbReference type="GO" id="GO:0003887">
    <property type="term" value="F:DNA-directed DNA polymerase activity"/>
    <property type="evidence" value="ECO:0007669"/>
    <property type="project" value="UniProtKB-KW"/>
</dbReference>
<dbReference type="GO" id="GO:0006261">
    <property type="term" value="P:DNA-templated DNA replication"/>
    <property type="evidence" value="ECO:0007669"/>
    <property type="project" value="TreeGrafter"/>
</dbReference>
<dbReference type="SUPFAM" id="SSF52540">
    <property type="entry name" value="P-loop containing nucleoside triphosphate hydrolases"/>
    <property type="match status" value="1"/>
</dbReference>
<dbReference type="eggNOG" id="COG2812">
    <property type="taxonomic scope" value="Bacteria"/>
</dbReference>
<evidence type="ECO:0000256" key="5">
    <source>
        <dbReference type="ARBA" id="ARBA00022840"/>
    </source>
</evidence>
<dbReference type="InterPro" id="IPR027417">
    <property type="entry name" value="P-loop_NTPase"/>
</dbReference>
<keyword evidence="8 11" id="KW-0548">Nucleotidyltransferase</keyword>
<dbReference type="PANTHER" id="PTHR11669">
    <property type="entry name" value="REPLICATION FACTOR C / DNA POLYMERASE III GAMMA-TAU SUBUNIT"/>
    <property type="match status" value="1"/>
</dbReference>
<evidence type="ECO:0000313" key="12">
    <source>
        <dbReference type="Proteomes" id="UP000002030"/>
    </source>
</evidence>
<dbReference type="STRING" id="525903.Taci_0830"/>
<dbReference type="AlphaFoldDB" id="D1B9W0"/>
<dbReference type="Gene3D" id="1.10.8.60">
    <property type="match status" value="1"/>
</dbReference>
<evidence type="ECO:0000256" key="8">
    <source>
        <dbReference type="RuleBase" id="RU364063"/>
    </source>
</evidence>
<keyword evidence="2" id="KW-0479">Metal-binding</keyword>
<dbReference type="EC" id="2.7.7.7" evidence="8"/>
<proteinExistence type="inferred from homology"/>
<comment type="function">
    <text evidence="8">DNA polymerase III is a complex, multichain enzyme responsible for most of the replicative synthesis in bacteria. This DNA polymerase also exhibits 3' to 5' exonuclease activity.</text>
</comment>
<evidence type="ECO:0000259" key="10">
    <source>
        <dbReference type="SMART" id="SM00382"/>
    </source>
</evidence>
<feature type="compositionally biased region" description="Basic and acidic residues" evidence="9">
    <location>
        <begin position="517"/>
        <end position="538"/>
    </location>
</feature>
<dbReference type="RefSeq" id="WP_012869578.1">
    <property type="nucleotide sequence ID" value="NC_013522.1"/>
</dbReference>
<dbReference type="PANTHER" id="PTHR11669:SF0">
    <property type="entry name" value="PROTEIN STICHEL-LIKE 2"/>
    <property type="match status" value="1"/>
</dbReference>
<dbReference type="GO" id="GO:0005524">
    <property type="term" value="F:ATP binding"/>
    <property type="evidence" value="ECO:0007669"/>
    <property type="project" value="UniProtKB-KW"/>
</dbReference>
<evidence type="ECO:0000256" key="3">
    <source>
        <dbReference type="ARBA" id="ARBA00022741"/>
    </source>
</evidence>
<keyword evidence="6 8" id="KW-0239">DNA-directed DNA polymerase</keyword>
<keyword evidence="12" id="KW-1185">Reference proteome</keyword>
<dbReference type="CDD" id="cd00009">
    <property type="entry name" value="AAA"/>
    <property type="match status" value="1"/>
</dbReference>
<gene>
    <name evidence="8" type="primary">dnaX</name>
    <name evidence="11" type="ordered locus">Taci_0830</name>
</gene>
<dbReference type="InterPro" id="IPR012763">
    <property type="entry name" value="DNA_pol_III_sug/sutau_N"/>
</dbReference>
<dbReference type="InterPro" id="IPR003593">
    <property type="entry name" value="AAA+_ATPase"/>
</dbReference>
<keyword evidence="3 8" id="KW-0547">Nucleotide-binding</keyword>
<dbReference type="GO" id="GO:0046872">
    <property type="term" value="F:metal ion binding"/>
    <property type="evidence" value="ECO:0007669"/>
    <property type="project" value="UniProtKB-KW"/>
</dbReference>
<dbReference type="FunFam" id="3.40.50.300:FF:000014">
    <property type="entry name" value="DNA polymerase III subunit gamma/tau"/>
    <property type="match status" value="1"/>
</dbReference>
<dbReference type="GO" id="GO:0009360">
    <property type="term" value="C:DNA polymerase III complex"/>
    <property type="evidence" value="ECO:0007669"/>
    <property type="project" value="InterPro"/>
</dbReference>
<feature type="region of interest" description="Disordered" evidence="9">
    <location>
        <begin position="364"/>
        <end position="435"/>
    </location>
</feature>
<feature type="domain" description="AAA+ ATPase" evidence="10">
    <location>
        <begin position="36"/>
        <end position="179"/>
    </location>
</feature>
<evidence type="ECO:0000256" key="9">
    <source>
        <dbReference type="SAM" id="MobiDB-lite"/>
    </source>
</evidence>
<dbReference type="EMBL" id="CP001818">
    <property type="protein sequence ID" value="ACZ19063.1"/>
    <property type="molecule type" value="Genomic_DNA"/>
</dbReference>
<dbReference type="SMART" id="SM00382">
    <property type="entry name" value="AAA"/>
    <property type="match status" value="1"/>
</dbReference>
<reference evidence="11 12" key="1">
    <citation type="journal article" date="2009" name="Stand. Genomic Sci.">
        <title>Complete genome sequence of Thermanaerovibrio acidaminovorans type strain (Su883).</title>
        <authorList>
            <person name="Chovatia M."/>
            <person name="Sikorski J."/>
            <person name="Schroder M."/>
            <person name="Lapidus A."/>
            <person name="Nolan M."/>
            <person name="Tice H."/>
            <person name="Glavina Del Rio T."/>
            <person name="Copeland A."/>
            <person name="Cheng J.F."/>
            <person name="Lucas S."/>
            <person name="Chen F."/>
            <person name="Bruce D."/>
            <person name="Goodwin L."/>
            <person name="Pitluck S."/>
            <person name="Ivanova N."/>
            <person name="Mavromatis K."/>
            <person name="Ovchinnikova G."/>
            <person name="Pati A."/>
            <person name="Chen A."/>
            <person name="Palaniappan K."/>
            <person name="Land M."/>
            <person name="Hauser L."/>
            <person name="Chang Y.J."/>
            <person name="Jeffries C.D."/>
            <person name="Chain P."/>
            <person name="Saunders E."/>
            <person name="Detter J.C."/>
            <person name="Brettin T."/>
            <person name="Rohde M."/>
            <person name="Goker M."/>
            <person name="Spring S."/>
            <person name="Bristow J."/>
            <person name="Markowitz V."/>
            <person name="Hugenholtz P."/>
            <person name="Kyrpides N.C."/>
            <person name="Klenk H.P."/>
            <person name="Eisen J.A."/>
        </authorList>
    </citation>
    <scope>NUCLEOTIDE SEQUENCE [LARGE SCALE GENOMIC DNA]</scope>
    <source>
        <strain evidence="12">ATCC 49978 / DSM 6589 / Su883</strain>
    </source>
</reference>
<dbReference type="Pfam" id="PF13177">
    <property type="entry name" value="DNA_pol3_delta2"/>
    <property type="match status" value="1"/>
</dbReference>
<feature type="region of interest" description="Disordered" evidence="9">
    <location>
        <begin position="506"/>
        <end position="547"/>
    </location>
</feature>
<comment type="catalytic activity">
    <reaction evidence="7 8">
        <text>DNA(n) + a 2'-deoxyribonucleoside 5'-triphosphate = DNA(n+1) + diphosphate</text>
        <dbReference type="Rhea" id="RHEA:22508"/>
        <dbReference type="Rhea" id="RHEA-COMP:17339"/>
        <dbReference type="Rhea" id="RHEA-COMP:17340"/>
        <dbReference type="ChEBI" id="CHEBI:33019"/>
        <dbReference type="ChEBI" id="CHEBI:61560"/>
        <dbReference type="ChEBI" id="CHEBI:173112"/>
        <dbReference type="EC" id="2.7.7.7"/>
    </reaction>
</comment>
<evidence type="ECO:0000256" key="6">
    <source>
        <dbReference type="ARBA" id="ARBA00022932"/>
    </source>
</evidence>
<dbReference type="EnsemblBacteria" id="ACZ19063">
    <property type="protein sequence ID" value="ACZ19063"/>
    <property type="gene ID" value="Taci_0830"/>
</dbReference>
<evidence type="ECO:0000256" key="7">
    <source>
        <dbReference type="ARBA" id="ARBA00049244"/>
    </source>
</evidence>
<dbReference type="InterPro" id="IPR001270">
    <property type="entry name" value="ClpA/B"/>
</dbReference>
<evidence type="ECO:0000256" key="4">
    <source>
        <dbReference type="ARBA" id="ARBA00022833"/>
    </source>
</evidence>
<evidence type="ECO:0000256" key="1">
    <source>
        <dbReference type="ARBA" id="ARBA00006360"/>
    </source>
</evidence>
<comment type="similarity">
    <text evidence="1 8">Belongs to the DnaX/STICHEL family.</text>
</comment>
<dbReference type="PATRIC" id="fig|525903.6.peg.831"/>
<dbReference type="InterPro" id="IPR050238">
    <property type="entry name" value="DNA_Rep/Repair_Clamp_Loader"/>
</dbReference>